<dbReference type="Proteomes" id="UP001603857">
    <property type="component" value="Unassembled WGS sequence"/>
</dbReference>
<gene>
    <name evidence="1" type="ORF">Fmac_013202</name>
</gene>
<organism evidence="1 2">
    <name type="scientific">Flemingia macrophylla</name>
    <dbReference type="NCBI Taxonomy" id="520843"/>
    <lineage>
        <taxon>Eukaryota</taxon>
        <taxon>Viridiplantae</taxon>
        <taxon>Streptophyta</taxon>
        <taxon>Embryophyta</taxon>
        <taxon>Tracheophyta</taxon>
        <taxon>Spermatophyta</taxon>
        <taxon>Magnoliopsida</taxon>
        <taxon>eudicotyledons</taxon>
        <taxon>Gunneridae</taxon>
        <taxon>Pentapetalae</taxon>
        <taxon>rosids</taxon>
        <taxon>fabids</taxon>
        <taxon>Fabales</taxon>
        <taxon>Fabaceae</taxon>
        <taxon>Papilionoideae</taxon>
        <taxon>50 kb inversion clade</taxon>
        <taxon>NPAAA clade</taxon>
        <taxon>indigoferoid/millettioid clade</taxon>
        <taxon>Phaseoleae</taxon>
        <taxon>Flemingia</taxon>
    </lineage>
</organism>
<accession>A0ABD1MSG7</accession>
<reference evidence="1 2" key="1">
    <citation type="submission" date="2024-08" db="EMBL/GenBank/DDBJ databases">
        <title>Insights into the chromosomal genome structure of Flemingia macrophylla.</title>
        <authorList>
            <person name="Ding Y."/>
            <person name="Zhao Y."/>
            <person name="Bi W."/>
            <person name="Wu M."/>
            <person name="Zhao G."/>
            <person name="Gong Y."/>
            <person name="Li W."/>
            <person name="Zhang P."/>
        </authorList>
    </citation>
    <scope>NUCLEOTIDE SEQUENCE [LARGE SCALE GENOMIC DNA]</scope>
    <source>
        <strain evidence="1">DYQJB</strain>
        <tissue evidence="1">Leaf</tissue>
    </source>
</reference>
<evidence type="ECO:0000313" key="2">
    <source>
        <dbReference type="Proteomes" id="UP001603857"/>
    </source>
</evidence>
<proteinExistence type="predicted"/>
<evidence type="ECO:0000313" key="1">
    <source>
        <dbReference type="EMBL" id="KAL2338756.1"/>
    </source>
</evidence>
<protein>
    <submittedName>
        <fullName evidence="1">Uncharacterized protein</fullName>
    </submittedName>
</protein>
<keyword evidence="2" id="KW-1185">Reference proteome</keyword>
<sequence length="123" mass="14311">MLLFIYTLVGFGLHGIRFRWIVARKMNSCSSLLLRNCHKQQLHTQVQTNVCIRRSYHSLISPLRIPAVKASVLLLKQGLKLWWQKTNMVNTITEMANHYSKSKFKDTKLAVVLLKTRINILSF</sequence>
<dbReference type="EMBL" id="JBGMDY010000004">
    <property type="protein sequence ID" value="KAL2338756.1"/>
    <property type="molecule type" value="Genomic_DNA"/>
</dbReference>
<name>A0ABD1MSG7_9FABA</name>
<comment type="caution">
    <text evidence="1">The sequence shown here is derived from an EMBL/GenBank/DDBJ whole genome shotgun (WGS) entry which is preliminary data.</text>
</comment>
<dbReference type="AlphaFoldDB" id="A0ABD1MSG7"/>